<accession>A0ACD5WQX7</accession>
<dbReference type="Proteomes" id="UP001732700">
    <property type="component" value="Chromosome 4C"/>
</dbReference>
<evidence type="ECO:0000313" key="1">
    <source>
        <dbReference type="EnsemblPlants" id="AVESA.00010b.r2.4CG1269030.1.CDS"/>
    </source>
</evidence>
<proteinExistence type="predicted"/>
<name>A0ACD5WQX7_AVESA</name>
<reference evidence="1" key="2">
    <citation type="submission" date="2025-09" db="UniProtKB">
        <authorList>
            <consortium name="EnsemblPlants"/>
        </authorList>
    </citation>
    <scope>IDENTIFICATION</scope>
</reference>
<sequence>MSSPHSAKWVEAMEDEMISMSSNNVWDLEEIPKGAKTVGCKWVYKTKYDSNGNVEKYKARLVAKGFTQREGVDYNETFSPVSCKDSFRIIMALVAHFDLELHQMDVKTAFLNGVLEENVYMKQPKGFFMEGKEHMGCLLKKSIYGLKQASRQWMVLCQVNGFIREYIVSQRMEENLVFELGDKCAQTTQRTGRHLVILENWERDIIVFKSIDFSRLRSLTVFGRWESFFISESMKMLRVLDLEDAFSLNNADLYKMVECLRRLKFLSLRGHREINHLPSSLDHMRQLQTLDIRDTSIVTLPETITKLHKLQYIRAGITDDPPAASRWFCCHSLVGVEAPGGIGKLTALHTFGVVDVGASGAKTMVKELKKLTQLRKLGVSGINKKNKKEFGKLVHGSHLESLSVQLDKDNEDCLHDISLPWLNLRSLKLYGLGDKLPKLTKEISKLTKVDLDTFKKDDRSLKLLGLGDKLPQWIMEISKLTKVDLEMDTLKKDDVEFLGNIPNLSVLRLRVKQPSLHFYAEMSRLEVPTYEEIKILEIASISSNLDVTFGSETMKNLEVLKLEYSNGSSYQFSGLEHLSKLKEVFLKGTDDETLKTMQSHFSVHPKSPVVKLEAKNNLSKN</sequence>
<organism evidence="1 2">
    <name type="scientific">Avena sativa</name>
    <name type="common">Oat</name>
    <dbReference type="NCBI Taxonomy" id="4498"/>
    <lineage>
        <taxon>Eukaryota</taxon>
        <taxon>Viridiplantae</taxon>
        <taxon>Streptophyta</taxon>
        <taxon>Embryophyta</taxon>
        <taxon>Tracheophyta</taxon>
        <taxon>Spermatophyta</taxon>
        <taxon>Magnoliopsida</taxon>
        <taxon>Liliopsida</taxon>
        <taxon>Poales</taxon>
        <taxon>Poaceae</taxon>
        <taxon>BOP clade</taxon>
        <taxon>Pooideae</taxon>
        <taxon>Poodae</taxon>
        <taxon>Poeae</taxon>
        <taxon>Poeae Chloroplast Group 1 (Aveneae type)</taxon>
        <taxon>Aveninae</taxon>
        <taxon>Avena</taxon>
    </lineage>
</organism>
<keyword evidence="2" id="KW-1185">Reference proteome</keyword>
<dbReference type="EnsemblPlants" id="AVESA.00010b.r2.4CG1269030.1">
    <property type="protein sequence ID" value="AVESA.00010b.r2.4CG1269030.1.CDS"/>
    <property type="gene ID" value="AVESA.00010b.r2.4CG1269030"/>
</dbReference>
<protein>
    <submittedName>
        <fullName evidence="1">Uncharacterized protein</fullName>
    </submittedName>
</protein>
<evidence type="ECO:0000313" key="2">
    <source>
        <dbReference type="Proteomes" id="UP001732700"/>
    </source>
</evidence>
<reference evidence="1" key="1">
    <citation type="submission" date="2021-05" db="EMBL/GenBank/DDBJ databases">
        <authorList>
            <person name="Scholz U."/>
            <person name="Mascher M."/>
            <person name="Fiebig A."/>
        </authorList>
    </citation>
    <scope>NUCLEOTIDE SEQUENCE [LARGE SCALE GENOMIC DNA]</scope>
</reference>